<evidence type="ECO:0000259" key="12">
    <source>
        <dbReference type="PROSITE" id="PS51782"/>
    </source>
</evidence>
<dbReference type="NCBIfam" id="NF006938">
    <property type="entry name" value="PRK09420.1"/>
    <property type="match status" value="1"/>
</dbReference>
<evidence type="ECO:0000256" key="9">
    <source>
        <dbReference type="ARBA" id="ARBA00022801"/>
    </source>
</evidence>
<dbReference type="PROSITE" id="PS51782">
    <property type="entry name" value="LYSM"/>
    <property type="match status" value="1"/>
</dbReference>
<evidence type="ECO:0000256" key="6">
    <source>
        <dbReference type="ARBA" id="ARBA00022723"/>
    </source>
</evidence>
<comment type="catalytic activity">
    <reaction evidence="2">
        <text>a nucleoside 2',3'-cyclic phosphate + H2O = a nucleoside 3'-phosphate + H(+)</text>
        <dbReference type="Rhea" id="RHEA:19621"/>
        <dbReference type="ChEBI" id="CHEBI:15377"/>
        <dbReference type="ChEBI" id="CHEBI:15378"/>
        <dbReference type="ChEBI" id="CHEBI:66949"/>
        <dbReference type="ChEBI" id="CHEBI:66954"/>
        <dbReference type="EC" id="3.1.4.16"/>
    </reaction>
</comment>
<dbReference type="Gene3D" id="3.10.350.10">
    <property type="entry name" value="LysM domain"/>
    <property type="match status" value="1"/>
</dbReference>
<dbReference type="InterPro" id="IPR004843">
    <property type="entry name" value="Calcineurin-like_PHP"/>
</dbReference>
<dbReference type="SUPFAM" id="SSF56300">
    <property type="entry name" value="Metallo-dependent phosphatases"/>
    <property type="match status" value="1"/>
</dbReference>
<dbReference type="InterPro" id="IPR006179">
    <property type="entry name" value="5_nucleotidase/apyrase"/>
</dbReference>
<dbReference type="Proteomes" id="UP001057134">
    <property type="component" value="Chromosome"/>
</dbReference>
<protein>
    <submittedName>
        <fullName evidence="13">Trifunctional nucleotide phosphoesterase protein YfkN</fullName>
    </submittedName>
</protein>
<comment type="similarity">
    <text evidence="5 11">Belongs to the 5'-nucleotidase family.</text>
</comment>
<evidence type="ECO:0000256" key="3">
    <source>
        <dbReference type="ARBA" id="ARBA00001968"/>
    </source>
</evidence>
<organism evidence="13 14">
    <name type="scientific">Paenibacillus konkukensis</name>
    <dbReference type="NCBI Taxonomy" id="2020716"/>
    <lineage>
        <taxon>Bacteria</taxon>
        <taxon>Bacillati</taxon>
        <taxon>Bacillota</taxon>
        <taxon>Bacilli</taxon>
        <taxon>Bacillales</taxon>
        <taxon>Paenibacillaceae</taxon>
        <taxon>Paenibacillus</taxon>
    </lineage>
</organism>
<reference evidence="13" key="2">
    <citation type="journal article" date="2021" name="J Anim Sci Technol">
        <title>Complete genome sequence of Paenibacillus konkukensis sp. nov. SK3146 as a potential probiotic strain.</title>
        <authorList>
            <person name="Jung H.I."/>
            <person name="Park S."/>
            <person name="Niu K.M."/>
            <person name="Lee S.W."/>
            <person name="Kothari D."/>
            <person name="Yi K.J."/>
            <person name="Kim S.K."/>
        </authorList>
    </citation>
    <scope>NUCLEOTIDE SEQUENCE</scope>
    <source>
        <strain evidence="13">SK3146</strain>
    </source>
</reference>
<dbReference type="Pfam" id="PF02872">
    <property type="entry name" value="5_nucleotid_C"/>
    <property type="match status" value="1"/>
</dbReference>
<dbReference type="Pfam" id="PF01476">
    <property type="entry name" value="LysM"/>
    <property type="match status" value="1"/>
</dbReference>
<evidence type="ECO:0000256" key="11">
    <source>
        <dbReference type="RuleBase" id="RU362119"/>
    </source>
</evidence>
<dbReference type="InterPro" id="IPR041827">
    <property type="entry name" value="CpdB_N"/>
</dbReference>
<evidence type="ECO:0000256" key="5">
    <source>
        <dbReference type="ARBA" id="ARBA00006654"/>
    </source>
</evidence>
<dbReference type="Pfam" id="PF00149">
    <property type="entry name" value="Metallophos"/>
    <property type="match status" value="1"/>
</dbReference>
<evidence type="ECO:0000256" key="4">
    <source>
        <dbReference type="ARBA" id="ARBA00004196"/>
    </source>
</evidence>
<keyword evidence="7 11" id="KW-0732">Signal</keyword>
<dbReference type="PRINTS" id="PR01607">
    <property type="entry name" value="APYRASEFAMLY"/>
</dbReference>
<evidence type="ECO:0000313" key="13">
    <source>
        <dbReference type="EMBL" id="UQZ82377.1"/>
    </source>
</evidence>
<dbReference type="CDD" id="cd07410">
    <property type="entry name" value="MPP_CpdB_N"/>
    <property type="match status" value="1"/>
</dbReference>
<evidence type="ECO:0000256" key="8">
    <source>
        <dbReference type="ARBA" id="ARBA00022741"/>
    </source>
</evidence>
<dbReference type="InterPro" id="IPR036779">
    <property type="entry name" value="LysM_dom_sf"/>
</dbReference>
<dbReference type="EMBL" id="CP027059">
    <property type="protein sequence ID" value="UQZ82377.1"/>
    <property type="molecule type" value="Genomic_DNA"/>
</dbReference>
<dbReference type="Gene3D" id="3.60.21.10">
    <property type="match status" value="1"/>
</dbReference>
<dbReference type="SMART" id="SM00257">
    <property type="entry name" value="LysM"/>
    <property type="match status" value="1"/>
</dbReference>
<evidence type="ECO:0000256" key="1">
    <source>
        <dbReference type="ARBA" id="ARBA00000527"/>
    </source>
</evidence>
<dbReference type="PROSITE" id="PS00786">
    <property type="entry name" value="5_NUCLEOTIDASE_2"/>
    <property type="match status" value="1"/>
</dbReference>
<proteinExistence type="inferred from homology"/>
<dbReference type="InterPro" id="IPR036907">
    <property type="entry name" value="5'-Nucleotdase_C_sf"/>
</dbReference>
<keyword evidence="10" id="KW-0511">Multifunctional enzyme</keyword>
<dbReference type="InterPro" id="IPR029052">
    <property type="entry name" value="Metallo-depent_PP-like"/>
</dbReference>
<keyword evidence="9 11" id="KW-0378">Hydrolase</keyword>
<dbReference type="CDD" id="cd00118">
    <property type="entry name" value="LysM"/>
    <property type="match status" value="1"/>
</dbReference>
<dbReference type="SUPFAM" id="SSF55816">
    <property type="entry name" value="5'-nucleotidase (syn. UDP-sugar hydrolase), C-terminal domain"/>
    <property type="match status" value="1"/>
</dbReference>
<keyword evidence="14" id="KW-1185">Reference proteome</keyword>
<name>A0ABY4RIY4_9BACL</name>
<dbReference type="Gene3D" id="3.90.780.10">
    <property type="entry name" value="5'-Nucleotidase, C-terminal domain"/>
    <property type="match status" value="1"/>
</dbReference>
<dbReference type="SUPFAM" id="SSF54106">
    <property type="entry name" value="LysM domain"/>
    <property type="match status" value="1"/>
</dbReference>
<dbReference type="RefSeq" id="WP_249864519.1">
    <property type="nucleotide sequence ID" value="NZ_CP027059.1"/>
</dbReference>
<evidence type="ECO:0000256" key="2">
    <source>
        <dbReference type="ARBA" id="ARBA00001730"/>
    </source>
</evidence>
<sequence>MRKTHRLAKGLLISGLLLSGGAYPDGAVRADGPEAEMKLRIMETSDIHTHLMNYDYYQDQQSEEFGFVKTASHIKKAREEAKNSLLFDNGDIIQGNPLGDYVALVRPLQDGETHPVYKALNLLNYDAGNIGNHEFNFGLDFLQKSLKGANFPYVNSNVYIDDQDQNPDNDRNLFTPYQILDRGFVDESGREQRLKIGVIGFVPPQIVKWDKANLQGKVIVKDIVESAETFVPKMKAGGADLIIAIPHSGLGSEERKGMDENASFLLSKVKDIDVILFGHAHAVFPSESFQGIPGVDADKGTINGIPAVEPGFWGNHLGIIDLTLQKSGGTWRVADSRSHTRAIYETQDKRIVPLADADEEVANAVKDDHEATLAYIRGPVGATTAQITSYFAVVQDDPSIQILTNAQKWYVEKHIEGTELDGIPVLSEGAPFKAGGRSGPNYYTDIPAGTIAVNNAADLYVYPNTLKAVLMTGAEVKEWLEMSALQFNQIDPDKAGEQDLINASFPAYKFDIIDGVTYEIDVTQPARYGSGGKLVNPDAHRIVHLQYDGKPIDPNQKFLVATNNYRASGGGSFPGLTGDNIAVDSPDENREILIDYIRNNSPINPSADGNWSLAPIRGNPTLVFESSPAARALAESSANIRYAGMLDSGFAKYELILGEGRESAATTAAPGEVYIVQPGDVLSAIALKYGMEWRKLAEYNELPNPHRIYPGQEIAIPAS</sequence>
<keyword evidence="8 11" id="KW-0547">Nucleotide-binding</keyword>
<dbReference type="PANTHER" id="PTHR11575:SF6">
    <property type="entry name" value="2',3'-CYCLIC-NUCLEOTIDE 2'-PHOSPHODIESTERASE_3'-NUCLEOTIDASE"/>
    <property type="match status" value="1"/>
</dbReference>
<dbReference type="InterPro" id="IPR008334">
    <property type="entry name" value="5'-Nucleotdase_C"/>
</dbReference>
<keyword evidence="6" id="KW-0479">Metal-binding</keyword>
<accession>A0ABY4RIY4</accession>
<comment type="cofactor">
    <cofactor evidence="3">
        <name>a divalent metal cation</name>
        <dbReference type="ChEBI" id="CHEBI:60240"/>
    </cofactor>
</comment>
<dbReference type="PANTHER" id="PTHR11575">
    <property type="entry name" value="5'-NUCLEOTIDASE-RELATED"/>
    <property type="match status" value="1"/>
</dbReference>
<comment type="catalytic activity">
    <reaction evidence="1">
        <text>a ribonucleoside 3'-phosphate + H2O = a ribonucleoside + phosphate</text>
        <dbReference type="Rhea" id="RHEA:10144"/>
        <dbReference type="ChEBI" id="CHEBI:13197"/>
        <dbReference type="ChEBI" id="CHEBI:15377"/>
        <dbReference type="ChEBI" id="CHEBI:18254"/>
        <dbReference type="ChEBI" id="CHEBI:43474"/>
        <dbReference type="EC" id="3.1.3.6"/>
    </reaction>
</comment>
<dbReference type="InterPro" id="IPR018392">
    <property type="entry name" value="LysM"/>
</dbReference>
<reference evidence="13" key="1">
    <citation type="submission" date="2018-02" db="EMBL/GenBank/DDBJ databases">
        <authorList>
            <person name="Kim S.-K."/>
            <person name="Jung H.-I."/>
            <person name="Lee S.-W."/>
        </authorList>
    </citation>
    <scope>NUCLEOTIDE SEQUENCE</scope>
    <source>
        <strain evidence="13">SK3146</strain>
    </source>
</reference>
<dbReference type="InterPro" id="IPR006146">
    <property type="entry name" value="5'-Nucleotdase_CS"/>
</dbReference>
<feature type="chain" id="PRO_5044990070" evidence="11">
    <location>
        <begin position="25"/>
        <end position="719"/>
    </location>
</feature>
<feature type="domain" description="LysM" evidence="12">
    <location>
        <begin position="672"/>
        <end position="716"/>
    </location>
</feature>
<evidence type="ECO:0000313" key="14">
    <source>
        <dbReference type="Proteomes" id="UP001057134"/>
    </source>
</evidence>
<evidence type="ECO:0000256" key="10">
    <source>
        <dbReference type="ARBA" id="ARBA00023268"/>
    </source>
</evidence>
<evidence type="ECO:0000256" key="7">
    <source>
        <dbReference type="ARBA" id="ARBA00022729"/>
    </source>
</evidence>
<comment type="subcellular location">
    <subcellularLocation>
        <location evidence="4">Cell envelope</location>
    </subcellularLocation>
</comment>
<feature type="signal peptide" evidence="11">
    <location>
        <begin position="1"/>
        <end position="24"/>
    </location>
</feature>
<gene>
    <name evidence="13" type="primary">yfkN_1</name>
    <name evidence="13" type="ORF">SK3146_01534</name>
</gene>